<dbReference type="FunFam" id="3.20.20.105:FF:000001">
    <property type="entry name" value="Queuine tRNA-ribosyltransferase"/>
    <property type="match status" value="1"/>
</dbReference>
<dbReference type="InterPro" id="IPR036511">
    <property type="entry name" value="TGT-like_sf"/>
</dbReference>
<evidence type="ECO:0000256" key="4">
    <source>
        <dbReference type="ARBA" id="ARBA00022694"/>
    </source>
</evidence>
<accession>A0AAU9CE94</accession>
<comment type="pathway">
    <text evidence="1 7">tRNA modification; tRNA-queuosine biosynthesis.</text>
</comment>
<evidence type="ECO:0000256" key="5">
    <source>
        <dbReference type="ARBA" id="ARBA00022785"/>
    </source>
</evidence>
<dbReference type="AlphaFoldDB" id="A0AAU9CE94"/>
<dbReference type="NCBIfam" id="TIGR00430">
    <property type="entry name" value="Q_tRNA_tgt"/>
    <property type="match status" value="1"/>
</dbReference>
<keyword evidence="2 7" id="KW-0328">Glycosyltransferase</keyword>
<evidence type="ECO:0000256" key="3">
    <source>
        <dbReference type="ARBA" id="ARBA00022679"/>
    </source>
</evidence>
<protein>
    <recommendedName>
        <fullName evidence="7">Queuine tRNA-ribosyltransferase</fullName>
        <ecNumber evidence="7">2.4.2.29</ecNumber>
    </recommendedName>
    <alternativeName>
        <fullName evidence="7">Guanine insertion enzyme</fullName>
    </alternativeName>
    <alternativeName>
        <fullName evidence="7">tRNA-guanine transglycosylase</fullName>
    </alternativeName>
</protein>
<feature type="binding site" evidence="7">
    <location>
        <begin position="92"/>
        <end position="96"/>
    </location>
    <ligand>
        <name>substrate</name>
    </ligand>
</feature>
<dbReference type="GO" id="GO:0008479">
    <property type="term" value="F:tRNA-guanosine(34) queuine transglycosylase activity"/>
    <property type="evidence" value="ECO:0007669"/>
    <property type="project" value="UniProtKB-UniRule"/>
</dbReference>
<organism evidence="9 10">
    <name type="scientific">Fulvitalea axinellae</name>
    <dbReference type="NCBI Taxonomy" id="1182444"/>
    <lineage>
        <taxon>Bacteria</taxon>
        <taxon>Pseudomonadati</taxon>
        <taxon>Bacteroidota</taxon>
        <taxon>Cytophagia</taxon>
        <taxon>Cytophagales</taxon>
        <taxon>Persicobacteraceae</taxon>
        <taxon>Fulvitalea</taxon>
    </lineage>
</organism>
<dbReference type="Proteomes" id="UP001348817">
    <property type="component" value="Chromosome"/>
</dbReference>
<evidence type="ECO:0000313" key="10">
    <source>
        <dbReference type="Proteomes" id="UP001348817"/>
    </source>
</evidence>
<keyword evidence="5 7" id="KW-0671">Queuosine biosynthesis</keyword>
<feature type="binding site" evidence="7">
    <location>
        <position position="194"/>
    </location>
    <ligand>
        <name>substrate</name>
    </ligand>
</feature>
<dbReference type="NCBIfam" id="TIGR00449">
    <property type="entry name" value="tgt_general"/>
    <property type="match status" value="1"/>
</dbReference>
<dbReference type="InterPro" id="IPR002616">
    <property type="entry name" value="tRNA_ribo_trans-like"/>
</dbReference>
<comment type="similarity">
    <text evidence="7">Belongs to the queuine tRNA-ribosyltransferase family.</text>
</comment>
<feature type="region of interest" description="RNA binding; important for wobble base 34 recognition" evidence="7">
    <location>
        <begin position="276"/>
        <end position="280"/>
    </location>
</feature>
<dbReference type="SUPFAM" id="SSF51713">
    <property type="entry name" value="tRNA-guanine transglycosylase"/>
    <property type="match status" value="1"/>
</dbReference>
<dbReference type="PANTHER" id="PTHR46499">
    <property type="entry name" value="QUEUINE TRNA-RIBOSYLTRANSFERASE"/>
    <property type="match status" value="1"/>
</dbReference>
<feature type="binding site" evidence="7">
    <location>
        <position position="146"/>
    </location>
    <ligand>
        <name>substrate</name>
    </ligand>
</feature>
<comment type="function">
    <text evidence="7">Catalyzes the base-exchange of a guanine (G) residue with the queuine precursor 7-aminomethyl-7-deazaguanine (PreQ1) at position 34 (anticodon wobble position) in tRNAs with GU(N) anticodons (tRNA-Asp, -Asn, -His and -Tyr). Catalysis occurs through a double-displacement mechanism. The nucleophile active site attacks the C1' of nucleotide 34 to detach the guanine base from the RNA, forming a covalent enzyme-RNA intermediate. The proton acceptor active site deprotonates the incoming PreQ1, allowing a nucleophilic attack on the C1' of the ribose to form the product. After dissociation, two additional enzymatic reactions on the tRNA convert PreQ1 to queuine (Q), resulting in the hypermodified nucleoside queuosine (7-(((4,5-cis-dihydroxy-2-cyclopenten-1-yl)amino)methyl)-7-deazaguanosine).</text>
</comment>
<dbReference type="Pfam" id="PF01702">
    <property type="entry name" value="TGT"/>
    <property type="match status" value="1"/>
</dbReference>
<feature type="region of interest" description="RNA binding" evidence="7">
    <location>
        <begin position="252"/>
        <end position="258"/>
    </location>
</feature>
<comment type="caution">
    <text evidence="7">Lacks conserved residue(s) required for the propagation of feature annotation.</text>
</comment>
<sequence length="376" mass="42391">MKFELQHKDPKSKARAGEITTDHGTIRTPIFMPVGTAGTVKAVHTRELKEDVKAQIILGNTYHLYLRPGLDILQQAGGLHKFNGWDRPILTDSGGYQVFSLAGTRKITEEGVMFKSHIDGSRHMFTPEGVMDIERKIGADIIMAFDECTPYPCDYAYAKNSMERTHRWLKRCVDRVDETEGLYGYNQTLFPIVQGSVYKDLRERSAETIASYGRDGNAIGGLSVGEPAEMMYETTDLVTNILPEDKPRYLMGVGTPANILESIALGVDMLDCVMPTRNARNGMLFTSEGIINIRNEKWKDDFSPIDANIGGHVSLFYTKAYLRHLVHAKEMLGAQIASIHNLTFYLWLVNEAREKIKTGEFASWKNMMVEKVSRRL</sequence>
<dbReference type="Gene3D" id="3.20.20.105">
    <property type="entry name" value="Queuine tRNA-ribosyltransferase-like"/>
    <property type="match status" value="1"/>
</dbReference>
<dbReference type="InterPro" id="IPR004803">
    <property type="entry name" value="TGT"/>
</dbReference>
<proteinExistence type="inferred from homology"/>
<evidence type="ECO:0000256" key="2">
    <source>
        <dbReference type="ARBA" id="ARBA00022676"/>
    </source>
</evidence>
<comment type="catalytic activity">
    <reaction evidence="6 7">
        <text>7-aminomethyl-7-carbaguanine + guanosine(34) in tRNA = 7-aminomethyl-7-carbaguanosine(34) in tRNA + guanine</text>
        <dbReference type="Rhea" id="RHEA:24104"/>
        <dbReference type="Rhea" id="RHEA-COMP:10341"/>
        <dbReference type="Rhea" id="RHEA-COMP:10342"/>
        <dbReference type="ChEBI" id="CHEBI:16235"/>
        <dbReference type="ChEBI" id="CHEBI:58703"/>
        <dbReference type="ChEBI" id="CHEBI:74269"/>
        <dbReference type="ChEBI" id="CHEBI:82833"/>
        <dbReference type="EC" id="2.4.2.29"/>
    </reaction>
</comment>
<dbReference type="RefSeq" id="WP_338392037.1">
    <property type="nucleotide sequence ID" value="NZ_AP025314.1"/>
</dbReference>
<dbReference type="KEGG" id="fax:FUAX_29160"/>
<keyword evidence="10" id="KW-1185">Reference proteome</keyword>
<evidence type="ECO:0000256" key="1">
    <source>
        <dbReference type="ARBA" id="ARBA00004691"/>
    </source>
</evidence>
<feature type="active site" description="Nucleophile" evidence="7">
    <location>
        <position position="271"/>
    </location>
</feature>
<dbReference type="GO" id="GO:0005829">
    <property type="term" value="C:cytosol"/>
    <property type="evidence" value="ECO:0007669"/>
    <property type="project" value="TreeGrafter"/>
</dbReference>
<feature type="binding site" evidence="7">
    <location>
        <position position="221"/>
    </location>
    <ligand>
        <name>substrate</name>
    </ligand>
</feature>
<dbReference type="EC" id="2.4.2.29" evidence="7"/>
<evidence type="ECO:0000259" key="8">
    <source>
        <dbReference type="Pfam" id="PF01702"/>
    </source>
</evidence>
<evidence type="ECO:0000313" key="9">
    <source>
        <dbReference type="EMBL" id="BDD10484.1"/>
    </source>
</evidence>
<keyword evidence="4 7" id="KW-0819">tRNA processing</keyword>
<evidence type="ECO:0000256" key="7">
    <source>
        <dbReference type="HAMAP-Rule" id="MF_00168"/>
    </source>
</evidence>
<name>A0AAU9CE94_9BACT</name>
<dbReference type="InterPro" id="IPR050076">
    <property type="entry name" value="ArchSynthase1/Queuine_TRR"/>
</dbReference>
<evidence type="ECO:0000256" key="6">
    <source>
        <dbReference type="ARBA" id="ARBA00050112"/>
    </source>
</evidence>
<reference evidence="9 10" key="1">
    <citation type="submission" date="2021-12" db="EMBL/GenBank/DDBJ databases">
        <title>Genome sequencing of bacteria with rrn-lacking chromosome and rrn-plasmid.</title>
        <authorList>
            <person name="Anda M."/>
            <person name="Iwasaki W."/>
        </authorList>
    </citation>
    <scope>NUCLEOTIDE SEQUENCE [LARGE SCALE GENOMIC DNA]</scope>
    <source>
        <strain evidence="9 10">DSM 100852</strain>
    </source>
</reference>
<gene>
    <name evidence="7 9" type="primary">tgt</name>
    <name evidence="9" type="ORF">FUAX_29160</name>
</gene>
<dbReference type="GO" id="GO:0008616">
    <property type="term" value="P:tRNA queuosine(34) biosynthetic process"/>
    <property type="evidence" value="ECO:0007669"/>
    <property type="project" value="UniProtKB-UniRule"/>
</dbReference>
<comment type="subunit">
    <text evidence="7">Homodimer. Within each dimer, one monomer is responsible for RNA recognition and catalysis, while the other monomer binds to the replacement base PreQ1.</text>
</comment>
<keyword evidence="3 7" id="KW-0808">Transferase</keyword>
<feature type="domain" description="tRNA-guanine(15) transglycosylase-like" evidence="8">
    <location>
        <begin position="12"/>
        <end position="372"/>
    </location>
</feature>
<feature type="active site" description="Proton acceptor" evidence="7">
    <location>
        <position position="92"/>
    </location>
</feature>
<dbReference type="PANTHER" id="PTHR46499:SF1">
    <property type="entry name" value="QUEUINE TRNA-RIBOSYLTRANSFERASE"/>
    <property type="match status" value="1"/>
</dbReference>
<dbReference type="HAMAP" id="MF_00168">
    <property type="entry name" value="Q_tRNA_Tgt"/>
    <property type="match status" value="1"/>
</dbReference>
<dbReference type="EMBL" id="AP025314">
    <property type="protein sequence ID" value="BDD10484.1"/>
    <property type="molecule type" value="Genomic_DNA"/>
</dbReference>